<evidence type="ECO:0000313" key="2">
    <source>
        <dbReference type="EMBL" id="MFC7291922.1"/>
    </source>
</evidence>
<protein>
    <submittedName>
        <fullName evidence="2">Glyoxalase superfamily protein</fullName>
    </submittedName>
</protein>
<evidence type="ECO:0000259" key="1">
    <source>
        <dbReference type="Pfam" id="PF20066"/>
    </source>
</evidence>
<feature type="domain" description="Glyoxalase-related protein" evidence="1">
    <location>
        <begin position="18"/>
        <end position="153"/>
    </location>
</feature>
<proteinExistence type="predicted"/>
<evidence type="ECO:0000313" key="3">
    <source>
        <dbReference type="Proteomes" id="UP001596492"/>
    </source>
</evidence>
<dbReference type="RefSeq" id="WP_382167161.1">
    <property type="nucleotide sequence ID" value="NZ_JBHTBR010000005.1"/>
</dbReference>
<name>A0ABW2ILN5_9PROT</name>
<sequence length="161" mass="17658">MTSAKTTHTSNKRARLPKTIAGAKAYAKTMRNNHKEANAPITHAKALELTAHALGFSNWNIAAARLSNRPLFEPQIGDRVTGKYLKQDFTGEIVSVTRYDQGSHFQVSIHFDSPVDVVSFSSFSAYRQRVTALLDNEGICVKSTSDGDPHMTIISTHSAVI</sequence>
<dbReference type="EMBL" id="JBHTBR010000005">
    <property type="protein sequence ID" value="MFC7291922.1"/>
    <property type="molecule type" value="Genomic_DNA"/>
</dbReference>
<gene>
    <name evidence="2" type="ORF">ACFQS8_09870</name>
</gene>
<organism evidence="2 3">
    <name type="scientific">Hirschia litorea</name>
    <dbReference type="NCBI Taxonomy" id="1199156"/>
    <lineage>
        <taxon>Bacteria</taxon>
        <taxon>Pseudomonadati</taxon>
        <taxon>Pseudomonadota</taxon>
        <taxon>Alphaproteobacteria</taxon>
        <taxon>Hyphomonadales</taxon>
        <taxon>Hyphomonadaceae</taxon>
        <taxon>Hirschia</taxon>
    </lineage>
</organism>
<dbReference type="Proteomes" id="UP001596492">
    <property type="component" value="Unassembled WGS sequence"/>
</dbReference>
<keyword evidence="3" id="KW-1185">Reference proteome</keyword>
<dbReference type="Pfam" id="PF20066">
    <property type="entry name" value="Glyoxalase_8"/>
    <property type="match status" value="1"/>
</dbReference>
<reference evidence="3" key="1">
    <citation type="journal article" date="2019" name="Int. J. Syst. Evol. Microbiol.">
        <title>The Global Catalogue of Microorganisms (GCM) 10K type strain sequencing project: providing services to taxonomists for standard genome sequencing and annotation.</title>
        <authorList>
            <consortium name="The Broad Institute Genomics Platform"/>
            <consortium name="The Broad Institute Genome Sequencing Center for Infectious Disease"/>
            <person name="Wu L."/>
            <person name="Ma J."/>
        </authorList>
    </citation>
    <scope>NUCLEOTIDE SEQUENCE [LARGE SCALE GENOMIC DNA]</scope>
    <source>
        <strain evidence="3">CCUG 51308</strain>
    </source>
</reference>
<comment type="caution">
    <text evidence="2">The sequence shown here is derived from an EMBL/GenBank/DDBJ whole genome shotgun (WGS) entry which is preliminary data.</text>
</comment>
<accession>A0ABW2ILN5</accession>
<dbReference type="InterPro" id="IPR045517">
    <property type="entry name" value="Glyoxalase_8"/>
</dbReference>